<dbReference type="InterPro" id="IPR027417">
    <property type="entry name" value="P-loop_NTPase"/>
</dbReference>
<evidence type="ECO:0000256" key="4">
    <source>
        <dbReference type="ARBA" id="ARBA00022705"/>
    </source>
</evidence>
<proteinExistence type="inferred from homology"/>
<reference evidence="9 10" key="1">
    <citation type="journal article" date="2022" name="Front. Cell. Infect. Microbiol.">
        <title>The Genomes of Two Strains of Taenia crassiceps the Animal Model for the Study of Human Cysticercosis.</title>
        <authorList>
            <person name="Bobes R.J."/>
            <person name="Estrada K."/>
            <person name="Rios-Valencia D.G."/>
            <person name="Calderon-Gallegos A."/>
            <person name="de la Torre P."/>
            <person name="Carrero J.C."/>
            <person name="Sanchez-Flores A."/>
            <person name="Laclette J.P."/>
        </authorList>
    </citation>
    <scope>NUCLEOTIDE SEQUENCE [LARGE SCALE GENOMIC DNA]</scope>
    <source>
        <strain evidence="9">WFUcys</strain>
    </source>
</reference>
<evidence type="ECO:0000256" key="7">
    <source>
        <dbReference type="PIRNR" id="PIRNR001767"/>
    </source>
</evidence>
<accession>A0ABR4QPR4</accession>
<dbReference type="Gene3D" id="1.10.8.60">
    <property type="match status" value="1"/>
</dbReference>
<dbReference type="Proteomes" id="UP001651158">
    <property type="component" value="Unassembled WGS sequence"/>
</dbReference>
<evidence type="ECO:0000313" key="10">
    <source>
        <dbReference type="Proteomes" id="UP001651158"/>
    </source>
</evidence>
<evidence type="ECO:0000259" key="8">
    <source>
        <dbReference type="SMART" id="SM00382"/>
    </source>
</evidence>
<evidence type="ECO:0000256" key="6">
    <source>
        <dbReference type="ARBA" id="ARBA00023306"/>
    </source>
</evidence>
<keyword evidence="5 7" id="KW-0539">Nucleus</keyword>
<evidence type="ECO:0000256" key="2">
    <source>
        <dbReference type="ARBA" id="ARBA00006184"/>
    </source>
</evidence>
<gene>
    <name evidence="9" type="ORF">TcWFU_002855</name>
</gene>
<evidence type="ECO:0000256" key="1">
    <source>
        <dbReference type="ARBA" id="ARBA00004123"/>
    </source>
</evidence>
<keyword evidence="10" id="KW-1185">Reference proteome</keyword>
<dbReference type="SUPFAM" id="SSF46785">
    <property type="entry name" value="Winged helix' DNA-binding domain"/>
    <property type="match status" value="1"/>
</dbReference>
<dbReference type="Gene3D" id="1.10.10.10">
    <property type="entry name" value="Winged helix-like DNA-binding domain superfamily/Winged helix DNA-binding domain"/>
    <property type="match status" value="1"/>
</dbReference>
<organism evidence="9 10">
    <name type="scientific">Taenia crassiceps</name>
    <dbReference type="NCBI Taxonomy" id="6207"/>
    <lineage>
        <taxon>Eukaryota</taxon>
        <taxon>Metazoa</taxon>
        <taxon>Spiralia</taxon>
        <taxon>Lophotrochozoa</taxon>
        <taxon>Platyhelminthes</taxon>
        <taxon>Cestoda</taxon>
        <taxon>Eucestoda</taxon>
        <taxon>Cyclophyllidea</taxon>
        <taxon>Taeniidae</taxon>
        <taxon>Taenia</taxon>
    </lineage>
</organism>
<name>A0ABR4QPR4_9CEST</name>
<dbReference type="Pfam" id="PF09079">
    <property type="entry name" value="WHD_Cdc6"/>
    <property type="match status" value="1"/>
</dbReference>
<feature type="domain" description="AAA+ ATPase" evidence="8">
    <location>
        <begin position="108"/>
        <end position="261"/>
    </location>
</feature>
<keyword evidence="4" id="KW-0235">DNA replication</keyword>
<evidence type="ECO:0000256" key="3">
    <source>
        <dbReference type="ARBA" id="ARBA00022618"/>
    </source>
</evidence>
<dbReference type="InterPro" id="IPR036390">
    <property type="entry name" value="WH_DNA-bd_sf"/>
</dbReference>
<comment type="function">
    <text evidence="7">Involved in the initiation of DNA replication. Also participates in checkpoint controls that ensure DNA replication is completed before mitosis is initiated.</text>
</comment>
<dbReference type="PANTHER" id="PTHR10763">
    <property type="entry name" value="CELL DIVISION CONTROL PROTEIN 6-RELATED"/>
    <property type="match status" value="1"/>
</dbReference>
<dbReference type="InterPro" id="IPR054425">
    <property type="entry name" value="Cdc6_ORC1-like_ATPase_lid"/>
</dbReference>
<dbReference type="InterPro" id="IPR016314">
    <property type="entry name" value="Cdc6/18"/>
</dbReference>
<protein>
    <recommendedName>
        <fullName evidence="7">Cell division control protein</fullName>
    </recommendedName>
</protein>
<comment type="caution">
    <text evidence="9">The sequence shown here is derived from an EMBL/GenBank/DDBJ whole genome shotgun (WGS) entry which is preliminary data.</text>
</comment>
<comment type="subcellular location">
    <subcellularLocation>
        <location evidence="1 7">Nucleus</location>
    </subcellularLocation>
</comment>
<dbReference type="InterPro" id="IPR050311">
    <property type="entry name" value="ORC1/CDC6"/>
</dbReference>
<dbReference type="InterPro" id="IPR015163">
    <property type="entry name" value="Cdc6_C"/>
</dbReference>
<sequence>MELRSRAAKRFEHKAKNNRSFDKVVFDHLSCRNAQTSPARMRQPSEPLSFHRRLHHNVSSPSPVKERLSEPKISSIAIHVNNLEMVVGREKEISILNQSLSSWISGCRSGSIYVSGAPGTGKTATVNQVVRHLTNEKICRSLFLNCMQMTAPRVVYTCILEGLDRKSIAKSALATEKTISYVEAQLTKASKRLPLILVLDEVDQLASRCQEVFYTVFGWPEILKNAHLILIGIANVLDLTERLLSGLQARSLRPIHVAFPPYSMDQIVEIISSRLVSASGEVSRPALDDLAIQFCAKKVAASSGDVRKALAICGRALELARLETGPADGADSKTTQGMSITACTLTPLQRRIMSSPSVRMSLRKKCSLAKKSLEVEEKPVVPMIRHISQAIQEVQSGSRDARISASDGMPLHHKLVLSACLLLRRLRGLREALVGQVFDVYTYICAQRGYLSPLQMGEFVSVCELLESHGLVHIVVGTGTAALSMPARKKRISLLDDKGVEQSLNDDLLISSILSMRTLPLCPIE</sequence>
<dbReference type="InterPro" id="IPR003593">
    <property type="entry name" value="AAA+_ATPase"/>
</dbReference>
<evidence type="ECO:0000256" key="5">
    <source>
        <dbReference type="ARBA" id="ARBA00023242"/>
    </source>
</evidence>
<dbReference type="InterPro" id="IPR036388">
    <property type="entry name" value="WH-like_DNA-bd_sf"/>
</dbReference>
<dbReference type="EMBL" id="JAKROA010000001">
    <property type="protein sequence ID" value="KAL5111651.1"/>
    <property type="molecule type" value="Genomic_DNA"/>
</dbReference>
<dbReference type="InterPro" id="IPR049945">
    <property type="entry name" value="AAA_22"/>
</dbReference>
<keyword evidence="6" id="KW-0131">Cell cycle</keyword>
<keyword evidence="3" id="KW-0132">Cell division</keyword>
<comment type="similarity">
    <text evidence="2 7">Belongs to the CDC6/cdc18 family.</text>
</comment>
<evidence type="ECO:0000313" key="9">
    <source>
        <dbReference type="EMBL" id="KAL5111651.1"/>
    </source>
</evidence>
<dbReference type="Gene3D" id="3.40.50.300">
    <property type="entry name" value="P-loop containing nucleotide triphosphate hydrolases"/>
    <property type="match status" value="1"/>
</dbReference>
<dbReference type="CDD" id="cd00009">
    <property type="entry name" value="AAA"/>
    <property type="match status" value="1"/>
</dbReference>
<dbReference type="SUPFAM" id="SSF52540">
    <property type="entry name" value="P-loop containing nucleoside triphosphate hydrolases"/>
    <property type="match status" value="1"/>
</dbReference>
<dbReference type="Pfam" id="PF22606">
    <property type="entry name" value="Cdc6-ORC-like_ATPase_lid"/>
    <property type="match status" value="1"/>
</dbReference>
<dbReference type="SMART" id="SM00382">
    <property type="entry name" value="AAA"/>
    <property type="match status" value="1"/>
</dbReference>
<dbReference type="PIRSF" id="PIRSF001767">
    <property type="entry name" value="Cdc6"/>
    <property type="match status" value="1"/>
</dbReference>
<dbReference type="PANTHER" id="PTHR10763:SF26">
    <property type="entry name" value="CELL DIVISION CONTROL PROTEIN 6 HOMOLOG"/>
    <property type="match status" value="1"/>
</dbReference>
<dbReference type="Pfam" id="PF13401">
    <property type="entry name" value="AAA_22"/>
    <property type="match status" value="1"/>
</dbReference>